<evidence type="ECO:0000256" key="1">
    <source>
        <dbReference type="SAM" id="Phobius"/>
    </source>
</evidence>
<dbReference type="Proteomes" id="UP000046090">
    <property type="component" value="Unassembled WGS sequence"/>
</dbReference>
<gene>
    <name evidence="2" type="ORF">HHE01_02120</name>
</gene>
<keyword evidence="1" id="KW-0812">Transmembrane</keyword>
<accession>A0A0K2XK98</accession>
<dbReference type="EMBL" id="CDMK01000003">
    <property type="protein sequence ID" value="CRI35214.1"/>
    <property type="molecule type" value="Genomic_DNA"/>
</dbReference>
<sequence length="137" mass="15151">MQNVLDLGRVEGLKLALGAVLEYVGYWGLWSLSLFGLFYGFVTLARLPLGVANWGYKALESGEGLASAVAQDGNLKVSPWSTPIFRLCNSWKQGFMEVVVPAPFQTLGFGWVSRRFSILVLGLWFSQMPLNLHLLAL</sequence>
<name>A0A0K2XK98_HELHE</name>
<feature type="transmembrane region" description="Helical" evidence="1">
    <location>
        <begin position="27"/>
        <end position="47"/>
    </location>
</feature>
<protein>
    <submittedName>
        <fullName evidence="2">Uncharacterized protein</fullName>
    </submittedName>
</protein>
<keyword evidence="3" id="KW-1185">Reference proteome</keyword>
<dbReference type="STRING" id="1216962.BN341_16440"/>
<dbReference type="AlphaFoldDB" id="A0A0K2XK98"/>
<evidence type="ECO:0000313" key="2">
    <source>
        <dbReference type="EMBL" id="CRI35214.1"/>
    </source>
</evidence>
<keyword evidence="1" id="KW-0472">Membrane</keyword>
<proteinExistence type="predicted"/>
<organism evidence="2 3">
    <name type="scientific">Helicobacter heilmannii</name>
    <dbReference type="NCBI Taxonomy" id="35817"/>
    <lineage>
        <taxon>Bacteria</taxon>
        <taxon>Pseudomonadati</taxon>
        <taxon>Campylobacterota</taxon>
        <taxon>Epsilonproteobacteria</taxon>
        <taxon>Campylobacterales</taxon>
        <taxon>Helicobacteraceae</taxon>
        <taxon>Helicobacter</taxon>
    </lineage>
</organism>
<evidence type="ECO:0000313" key="3">
    <source>
        <dbReference type="Proteomes" id="UP000046090"/>
    </source>
</evidence>
<reference evidence="3" key="1">
    <citation type="submission" date="2014-12" db="EMBL/GenBank/DDBJ databases">
        <authorList>
            <person name="Smet A."/>
        </authorList>
    </citation>
    <scope>NUCLEOTIDE SEQUENCE [LARGE SCALE GENOMIC DNA]</scope>
</reference>
<keyword evidence="1" id="KW-1133">Transmembrane helix</keyword>